<feature type="binding site" evidence="5">
    <location>
        <position position="690"/>
    </location>
    <ligand>
        <name>Fe cation</name>
        <dbReference type="ChEBI" id="CHEBI:24875"/>
        <note>catalytic</note>
    </ligand>
</feature>
<dbReference type="InterPro" id="IPR004294">
    <property type="entry name" value="Carotenoid_Oase"/>
</dbReference>
<dbReference type="Pfam" id="PF03055">
    <property type="entry name" value="RPE65"/>
    <property type="match status" value="1"/>
</dbReference>
<evidence type="ECO:0000313" key="6">
    <source>
        <dbReference type="EMBL" id="CAE8650650.1"/>
    </source>
</evidence>
<comment type="cofactor">
    <cofactor evidence="5">
        <name>Fe(2+)</name>
        <dbReference type="ChEBI" id="CHEBI:29033"/>
    </cofactor>
    <text evidence="5">Binds 1 Fe(2+) ion per subunit.</text>
</comment>
<organism evidence="6 7">
    <name type="scientific">Polarella glacialis</name>
    <name type="common">Dinoflagellate</name>
    <dbReference type="NCBI Taxonomy" id="89957"/>
    <lineage>
        <taxon>Eukaryota</taxon>
        <taxon>Sar</taxon>
        <taxon>Alveolata</taxon>
        <taxon>Dinophyceae</taxon>
        <taxon>Suessiales</taxon>
        <taxon>Suessiaceae</taxon>
        <taxon>Polarella</taxon>
    </lineage>
</organism>
<dbReference type="GO" id="GO:0016121">
    <property type="term" value="P:carotene catabolic process"/>
    <property type="evidence" value="ECO:0007669"/>
    <property type="project" value="TreeGrafter"/>
</dbReference>
<gene>
    <name evidence="6" type="ORF">PGLA2088_LOCUS8450</name>
</gene>
<dbReference type="GO" id="GO:0010436">
    <property type="term" value="F:carotenoid dioxygenase activity"/>
    <property type="evidence" value="ECO:0007669"/>
    <property type="project" value="TreeGrafter"/>
</dbReference>
<proteinExistence type="inferred from homology"/>
<reference evidence="6" key="1">
    <citation type="submission" date="2021-02" db="EMBL/GenBank/DDBJ databases">
        <authorList>
            <person name="Dougan E. K."/>
            <person name="Rhodes N."/>
            <person name="Thang M."/>
            <person name="Chan C."/>
        </authorList>
    </citation>
    <scope>NUCLEOTIDE SEQUENCE</scope>
</reference>
<feature type="binding site" evidence="5">
    <location>
        <position position="381"/>
    </location>
    <ligand>
        <name>Fe cation</name>
        <dbReference type="ChEBI" id="CHEBI:24875"/>
        <note>catalytic</note>
    </ligand>
</feature>
<evidence type="ECO:0000256" key="3">
    <source>
        <dbReference type="ARBA" id="ARBA00023002"/>
    </source>
</evidence>
<dbReference type="Proteomes" id="UP000626109">
    <property type="component" value="Unassembled WGS sequence"/>
</dbReference>
<dbReference type="PANTHER" id="PTHR10543">
    <property type="entry name" value="BETA-CAROTENE DIOXYGENASE"/>
    <property type="match status" value="1"/>
</dbReference>
<feature type="binding site" evidence="5">
    <location>
        <position position="448"/>
    </location>
    <ligand>
        <name>Fe cation</name>
        <dbReference type="ChEBI" id="CHEBI:24875"/>
        <note>catalytic</note>
    </ligand>
</feature>
<evidence type="ECO:0000256" key="2">
    <source>
        <dbReference type="ARBA" id="ARBA00022723"/>
    </source>
</evidence>
<dbReference type="PROSITE" id="PS51257">
    <property type="entry name" value="PROKAR_LIPOPROTEIN"/>
    <property type="match status" value="1"/>
</dbReference>
<accession>A0A813IIR2</accession>
<dbReference type="PANTHER" id="PTHR10543:SF89">
    <property type="entry name" value="CAROTENOID 9,10(9',10')-CLEAVAGE DIOXYGENASE 1"/>
    <property type="match status" value="1"/>
</dbReference>
<comment type="similarity">
    <text evidence="1">Belongs to the carotenoid oxygenase family.</text>
</comment>
<name>A0A813IIR2_POLGL</name>
<evidence type="ECO:0000256" key="5">
    <source>
        <dbReference type="PIRSR" id="PIRSR604294-1"/>
    </source>
</evidence>
<keyword evidence="4 5" id="KW-0408">Iron</keyword>
<feature type="binding site" evidence="5">
    <location>
        <position position="330"/>
    </location>
    <ligand>
        <name>Fe cation</name>
        <dbReference type="ChEBI" id="CHEBI:24875"/>
        <note>catalytic</note>
    </ligand>
</feature>
<evidence type="ECO:0000256" key="4">
    <source>
        <dbReference type="ARBA" id="ARBA00023004"/>
    </source>
</evidence>
<evidence type="ECO:0000256" key="1">
    <source>
        <dbReference type="ARBA" id="ARBA00006787"/>
    </source>
</evidence>
<protein>
    <submittedName>
        <fullName evidence="6">Uncharacterized protein</fullName>
    </submittedName>
</protein>
<keyword evidence="2 5" id="KW-0479">Metal-binding</keyword>
<dbReference type="GO" id="GO:0046872">
    <property type="term" value="F:metal ion binding"/>
    <property type="evidence" value="ECO:0007669"/>
    <property type="project" value="UniProtKB-KW"/>
</dbReference>
<keyword evidence="3" id="KW-0560">Oxidoreductase</keyword>
<dbReference type="EMBL" id="CAJNNW010009067">
    <property type="protein sequence ID" value="CAE8650650.1"/>
    <property type="molecule type" value="Genomic_DNA"/>
</dbReference>
<evidence type="ECO:0000313" key="7">
    <source>
        <dbReference type="Proteomes" id="UP000626109"/>
    </source>
</evidence>
<comment type="caution">
    <text evidence="6">The sequence shown here is derived from an EMBL/GenBank/DDBJ whole genome shotgun (WGS) entry which is preliminary data.</text>
</comment>
<sequence>MRTGATAASVLHVLHPRVPDAGMVFAVSGACTPVVCFWSPWGCQGEAAGCPEVPQRAHSGWGRPEAAVAASTVAVAVLLTPRGRRCRRLCVVGRCSAGSVSRKASVKEVVVDLSGAVGQAELLKSLGAEPDWLSPGQECVENLQLLRGWQPVTSEAFLKGLRVRGEVPKHLEGGVFLRNGPNQALAPFSMQDYHVFDGHGMLHAVHFHRGGAADYRRRYVRSKAFVLEQAEGQSLYTGMRNMLPRFPRFLRCLYEKFAGSGGRPDSPYWVVQNRNPANNGCTVHAGRVLATWEAGSAYEVRLPDLATLGLCQFNGSLADSELFNDNCSAHGKVDPQTGELVTISYNMIESPPWIRVFTVGSRGAILKRVKVVLPTGPALLHDFAITASRVVLNVGPLNLVPAKMISGEPPFDFDFSAKCYFGILDRRAADDSAEVVWIKTEECCFNFHVLNAYDHPSDPNLVVLHTFRQDYTLGLGMGSKIREELRHSPHGQMLQGDTAVLHRWVLDVKAARVVESVRLHASPAAVEQAASGGGSQEVAATKSLLQQGTCWLSDFGAVNPNRVGRQHRFGWSLAFEASVQLGAPVPDGEVARFTRVLKHDLVSGELIEHDLRFSSSRSSNSASPEGRFVCSDLVVVPESSDQEATEDAASVLVLVHDLQESTAELRVLNAATLELQCAVEIPIRVPLGFHCGFAEAGSWSEEHAESHGFGQFQ</sequence>
<dbReference type="AlphaFoldDB" id="A0A813IIR2"/>